<feature type="domain" description="SsuA/THI5-like" evidence="4">
    <location>
        <begin position="75"/>
        <end position="200"/>
    </location>
</feature>
<comment type="subcellular location">
    <subcellularLocation>
        <location evidence="1">Periplasm</location>
    </subcellularLocation>
</comment>
<dbReference type="SUPFAM" id="SSF53850">
    <property type="entry name" value="Periplasmic binding protein-like II"/>
    <property type="match status" value="1"/>
</dbReference>
<evidence type="ECO:0000313" key="5">
    <source>
        <dbReference type="EMBL" id="SDE12993.1"/>
    </source>
</evidence>
<dbReference type="PANTHER" id="PTHR30024">
    <property type="entry name" value="ALIPHATIC SULFONATES-BINDING PROTEIN-RELATED"/>
    <property type="match status" value="1"/>
</dbReference>
<name>A0A1G7AE81_9BACT</name>
<dbReference type="Pfam" id="PF09084">
    <property type="entry name" value="NMT1"/>
    <property type="match status" value="1"/>
</dbReference>
<accession>A0A1G7AE81</accession>
<dbReference type="STRING" id="57664.SAMN05661003_1043"/>
<comment type="similarity">
    <text evidence="2">Belongs to the bacterial solute-binding protein SsuA/TauA family.</text>
</comment>
<protein>
    <submittedName>
        <fullName evidence="5">NitT/TauT family transport system substrate-binding protein</fullName>
    </submittedName>
</protein>
<gene>
    <name evidence="5" type="ORF">SAMN05661003_1043</name>
</gene>
<proteinExistence type="inferred from homology"/>
<evidence type="ECO:0000256" key="3">
    <source>
        <dbReference type="ARBA" id="ARBA00022729"/>
    </source>
</evidence>
<dbReference type="Gene3D" id="3.40.190.10">
    <property type="entry name" value="Periplasmic binding protein-like II"/>
    <property type="match status" value="2"/>
</dbReference>
<evidence type="ECO:0000256" key="2">
    <source>
        <dbReference type="ARBA" id="ARBA00010742"/>
    </source>
</evidence>
<dbReference type="GO" id="GO:0042597">
    <property type="term" value="C:periplasmic space"/>
    <property type="evidence" value="ECO:0007669"/>
    <property type="project" value="UniProtKB-SubCell"/>
</dbReference>
<dbReference type="InterPro" id="IPR015168">
    <property type="entry name" value="SsuA/THI5"/>
</dbReference>
<keyword evidence="3" id="KW-0732">Signal</keyword>
<dbReference type="EMBL" id="FNAQ01000004">
    <property type="protein sequence ID" value="SDE12993.1"/>
    <property type="molecule type" value="Genomic_DNA"/>
</dbReference>
<sequence>MVFVRARRALAVLNRVRIFFQRCFSALFFPVLLVVLVCSCQDLSSRPLRVAVHPWLGYQSLILCQQEHRLDAAQVELVPSVSLSASSRLLCEGKVDAATVTLDEVLFLRQKGVPLTVVLVLDASAGADLLLAKPPVATLQALKGATIGMEDSALSRLILGEVLRRAGLTAQDVTLTTAIVSDHGRLWQEPEVDALITYLPLAEGIGPEAVCLFDSHQIPNLILDVLAVRGDRLDLFRPALKHLLSGHFSVVKKLIADEPDTINRLATILNQPFEVIDLILRQITFPTREWNRQFLSRSTPETNPQLAKLIRGLQQAGALAEGVDCSSLFDASFLPPAPERN</sequence>
<reference evidence="6" key="1">
    <citation type="submission" date="2016-10" db="EMBL/GenBank/DDBJ databases">
        <authorList>
            <person name="Varghese N."/>
            <person name="Submissions S."/>
        </authorList>
    </citation>
    <scope>NUCLEOTIDE SEQUENCE [LARGE SCALE GENOMIC DNA]</scope>
    <source>
        <strain evidence="6">DSM 8987</strain>
    </source>
</reference>
<dbReference type="AlphaFoldDB" id="A0A1G7AE81"/>
<keyword evidence="6" id="KW-1185">Reference proteome</keyword>
<evidence type="ECO:0000313" key="6">
    <source>
        <dbReference type="Proteomes" id="UP000243205"/>
    </source>
</evidence>
<organism evidence="5 6">
    <name type="scientific">Desulfuromonas thiophila</name>
    <dbReference type="NCBI Taxonomy" id="57664"/>
    <lineage>
        <taxon>Bacteria</taxon>
        <taxon>Pseudomonadati</taxon>
        <taxon>Thermodesulfobacteriota</taxon>
        <taxon>Desulfuromonadia</taxon>
        <taxon>Desulfuromonadales</taxon>
        <taxon>Desulfuromonadaceae</taxon>
        <taxon>Desulfuromonas</taxon>
    </lineage>
</organism>
<evidence type="ECO:0000259" key="4">
    <source>
        <dbReference type="Pfam" id="PF09084"/>
    </source>
</evidence>
<dbReference type="PANTHER" id="PTHR30024:SF47">
    <property type="entry name" value="TAURINE-BINDING PERIPLASMIC PROTEIN"/>
    <property type="match status" value="1"/>
</dbReference>
<evidence type="ECO:0000256" key="1">
    <source>
        <dbReference type="ARBA" id="ARBA00004418"/>
    </source>
</evidence>
<dbReference type="Proteomes" id="UP000243205">
    <property type="component" value="Unassembled WGS sequence"/>
</dbReference>